<dbReference type="PANTHER" id="PTHR43790:SF3">
    <property type="entry name" value="D-ALLOSE IMPORT ATP-BINDING PROTEIN ALSA-RELATED"/>
    <property type="match status" value="1"/>
</dbReference>
<dbReference type="FunFam" id="3.40.50.300:FF:000127">
    <property type="entry name" value="Ribose import ATP-binding protein RbsA"/>
    <property type="match status" value="1"/>
</dbReference>
<keyword evidence="5" id="KW-0677">Repeat</keyword>
<keyword evidence="6" id="KW-0547">Nucleotide-binding</keyword>
<dbReference type="PROSITE" id="PS50893">
    <property type="entry name" value="ABC_TRANSPORTER_2"/>
    <property type="match status" value="2"/>
</dbReference>
<dbReference type="KEGG" id="pfer:IRI77_01150"/>
<proteinExistence type="predicted"/>
<dbReference type="InterPro" id="IPR003593">
    <property type="entry name" value="AAA+_ATPase"/>
</dbReference>
<dbReference type="PROSITE" id="PS00211">
    <property type="entry name" value="ABC_TRANSPORTER_1"/>
    <property type="match status" value="1"/>
</dbReference>
<feature type="domain" description="ABC transporter" evidence="10">
    <location>
        <begin position="254"/>
        <end position="497"/>
    </location>
</feature>
<evidence type="ECO:0000313" key="11">
    <source>
        <dbReference type="EMBL" id="QOY88598.1"/>
    </source>
</evidence>
<dbReference type="CDD" id="cd03215">
    <property type="entry name" value="ABC_Carb_Monos_II"/>
    <property type="match status" value="1"/>
</dbReference>
<dbReference type="EMBL" id="CP063849">
    <property type="protein sequence ID" value="QOY88598.1"/>
    <property type="molecule type" value="Genomic_DNA"/>
</dbReference>
<dbReference type="GO" id="GO:0005524">
    <property type="term" value="F:ATP binding"/>
    <property type="evidence" value="ECO:0007669"/>
    <property type="project" value="UniProtKB-KW"/>
</dbReference>
<accession>A0A7S7SL99</accession>
<keyword evidence="3" id="KW-1003">Cell membrane</keyword>
<dbReference type="RefSeq" id="WP_194450260.1">
    <property type="nucleotide sequence ID" value="NZ_CP063849.1"/>
</dbReference>
<dbReference type="InterPro" id="IPR027417">
    <property type="entry name" value="P-loop_NTPase"/>
</dbReference>
<dbReference type="PANTHER" id="PTHR43790">
    <property type="entry name" value="CARBOHYDRATE TRANSPORT ATP-BINDING PROTEIN MG119-RELATED"/>
    <property type="match status" value="1"/>
</dbReference>
<keyword evidence="2" id="KW-0813">Transport</keyword>
<dbReference type="GO" id="GO:0016887">
    <property type="term" value="F:ATP hydrolysis activity"/>
    <property type="evidence" value="ECO:0007669"/>
    <property type="project" value="InterPro"/>
</dbReference>
<dbReference type="Gene3D" id="3.40.50.300">
    <property type="entry name" value="P-loop containing nucleotide triphosphate hydrolases"/>
    <property type="match status" value="2"/>
</dbReference>
<dbReference type="InterPro" id="IPR050107">
    <property type="entry name" value="ABC_carbohydrate_import_ATPase"/>
</dbReference>
<evidence type="ECO:0000256" key="1">
    <source>
        <dbReference type="ARBA" id="ARBA00004202"/>
    </source>
</evidence>
<dbReference type="GO" id="GO:0005886">
    <property type="term" value="C:plasma membrane"/>
    <property type="evidence" value="ECO:0007669"/>
    <property type="project" value="UniProtKB-SubCell"/>
</dbReference>
<evidence type="ECO:0000256" key="2">
    <source>
        <dbReference type="ARBA" id="ARBA00022448"/>
    </source>
</evidence>
<gene>
    <name evidence="11" type="ORF">IRI77_01150</name>
</gene>
<evidence type="ECO:0000256" key="7">
    <source>
        <dbReference type="ARBA" id="ARBA00022840"/>
    </source>
</evidence>
<protein>
    <submittedName>
        <fullName evidence="11">Sugar ABC transporter ATP-binding protein</fullName>
    </submittedName>
</protein>
<evidence type="ECO:0000256" key="5">
    <source>
        <dbReference type="ARBA" id="ARBA00022737"/>
    </source>
</evidence>
<keyword evidence="4" id="KW-0762">Sugar transport</keyword>
<dbReference type="SUPFAM" id="SSF52540">
    <property type="entry name" value="P-loop containing nucleoside triphosphate hydrolases"/>
    <property type="match status" value="2"/>
</dbReference>
<keyword evidence="12" id="KW-1185">Reference proteome</keyword>
<evidence type="ECO:0000256" key="9">
    <source>
        <dbReference type="ARBA" id="ARBA00023136"/>
    </source>
</evidence>
<dbReference type="AlphaFoldDB" id="A0A7S7SL99"/>
<evidence type="ECO:0000256" key="4">
    <source>
        <dbReference type="ARBA" id="ARBA00022597"/>
    </source>
</evidence>
<dbReference type="SMART" id="SM00382">
    <property type="entry name" value="AAA"/>
    <property type="match status" value="2"/>
</dbReference>
<comment type="subcellular location">
    <subcellularLocation>
        <location evidence="1">Cell membrane</location>
        <topology evidence="1">Peripheral membrane protein</topology>
    </subcellularLocation>
</comment>
<evidence type="ECO:0000256" key="8">
    <source>
        <dbReference type="ARBA" id="ARBA00022967"/>
    </source>
</evidence>
<evidence type="ECO:0000313" key="12">
    <source>
        <dbReference type="Proteomes" id="UP000593892"/>
    </source>
</evidence>
<evidence type="ECO:0000256" key="6">
    <source>
        <dbReference type="ARBA" id="ARBA00022741"/>
    </source>
</evidence>
<name>A0A7S7SL99_PALFE</name>
<reference evidence="11 12" key="1">
    <citation type="submission" date="2020-10" db="EMBL/GenBank/DDBJ databases">
        <title>Complete genome sequence of Paludibaculum fermentans P105T, a facultatively anaerobic acidobacterium capable of dissimilatory Fe(III) reduction.</title>
        <authorList>
            <person name="Dedysh S.N."/>
            <person name="Beletsky A.V."/>
            <person name="Kulichevskaya I.S."/>
            <person name="Mardanov A.V."/>
            <person name="Ravin N.V."/>
        </authorList>
    </citation>
    <scope>NUCLEOTIDE SEQUENCE [LARGE SCALE GENOMIC DNA]</scope>
    <source>
        <strain evidence="11 12">P105</strain>
    </source>
</reference>
<dbReference type="InterPro" id="IPR003439">
    <property type="entry name" value="ABC_transporter-like_ATP-bd"/>
</dbReference>
<dbReference type="CDD" id="cd03216">
    <property type="entry name" value="ABC_Carb_Monos_I"/>
    <property type="match status" value="1"/>
</dbReference>
<dbReference type="Pfam" id="PF00005">
    <property type="entry name" value="ABC_tran"/>
    <property type="match status" value="2"/>
</dbReference>
<evidence type="ECO:0000259" key="10">
    <source>
        <dbReference type="PROSITE" id="PS50893"/>
    </source>
</evidence>
<evidence type="ECO:0000256" key="3">
    <source>
        <dbReference type="ARBA" id="ARBA00022475"/>
    </source>
</evidence>
<keyword evidence="7 11" id="KW-0067">ATP-binding</keyword>
<dbReference type="Proteomes" id="UP000593892">
    <property type="component" value="Chromosome"/>
</dbReference>
<keyword evidence="9" id="KW-0472">Membrane</keyword>
<feature type="domain" description="ABC transporter" evidence="10">
    <location>
        <begin position="8"/>
        <end position="243"/>
    </location>
</feature>
<dbReference type="InterPro" id="IPR017871">
    <property type="entry name" value="ABC_transporter-like_CS"/>
</dbReference>
<keyword evidence="8" id="KW-1278">Translocase</keyword>
<sequence length="505" mass="54392">MSQSPSLLRACQVTKRYPGTVALDAVDFELRRGEVHVLIGENGAGKSTLVKLLAGVEQPTMGHLELEGREIRLGSTRDAAAAGIGMIYQELSLFPNLSVVENIFMACERTRGGVIDRKSEEGIARGLMKKLEQDIDVHTLVGDLPLGCQQIVEICRALARNVRVLLMDEPTSALSPNEIAVLFRVIRELKAAGVGIVYISHKLEELMEIGDRVTVLRDGRLVESAAIAEVDVAWIIDRMTDRRWAASAQHAECAGDAEVLRVEHLSVPGRVHDVSLSVCAGELVGVYGLMGAGRTELLEVLAGNRAGSGGRISLAGRSLEHLSVRERIAAGLALVPEDRQAAGLIPTFSVGRNMTLASLSAHSSHGLLRRTEEAASASRMIAQLRIKTTGQDQPITSLSGGNQQKAVISKYLLTKPRVLLMDEPSRGVDVGARAEIFEIARKLAAEGVAILFASSDLHEVLTLADRVLVMARGRLSASFERSELNEQNLMAAACAKPENLHVNAQ</sequence>
<organism evidence="11 12">
    <name type="scientific">Paludibaculum fermentans</name>
    <dbReference type="NCBI Taxonomy" id="1473598"/>
    <lineage>
        <taxon>Bacteria</taxon>
        <taxon>Pseudomonadati</taxon>
        <taxon>Acidobacteriota</taxon>
        <taxon>Terriglobia</taxon>
        <taxon>Bryobacterales</taxon>
        <taxon>Bryobacteraceae</taxon>
        <taxon>Paludibaculum</taxon>
    </lineage>
</organism>